<dbReference type="KEGG" id="npn:JI59_21585"/>
<dbReference type="PANTHER" id="PTHR45024">
    <property type="entry name" value="DEHYDROGENASES, SHORT CHAIN"/>
    <property type="match status" value="1"/>
</dbReference>
<dbReference type="RefSeq" id="WP_007014392.1">
    <property type="nucleotide sequence ID" value="NZ_AGFM01000055.1"/>
</dbReference>
<reference evidence="3 4" key="1">
    <citation type="journal article" date="2012" name="J. Bacteriol.">
        <title>Genome sequence of benzo(a)pyrene-degrading bacterium Novosphingobium pentaromativorans US6-1.</title>
        <authorList>
            <person name="Luo Y.R."/>
            <person name="Kang S.G."/>
            <person name="Kim S.J."/>
            <person name="Kim M.R."/>
            <person name="Li N."/>
            <person name="Lee J.H."/>
            <person name="Kwon K.K."/>
        </authorList>
    </citation>
    <scope>NUCLEOTIDE SEQUENCE [LARGE SCALE GENOMIC DNA]</scope>
    <source>
        <strain evidence="3 4">US6-1</strain>
    </source>
</reference>
<dbReference type="EMBL" id="AGFM01000055">
    <property type="protein sequence ID" value="EHJ59601.1"/>
    <property type="molecule type" value="Genomic_DNA"/>
</dbReference>
<dbReference type="OrthoDB" id="9804774at2"/>
<keyword evidence="4" id="KW-1185">Reference proteome</keyword>
<evidence type="ECO:0000256" key="1">
    <source>
        <dbReference type="RuleBase" id="RU000363"/>
    </source>
</evidence>
<evidence type="ECO:0000259" key="2">
    <source>
        <dbReference type="SMART" id="SM00822"/>
    </source>
</evidence>
<dbReference type="Gene3D" id="3.40.50.720">
    <property type="entry name" value="NAD(P)-binding Rossmann-like Domain"/>
    <property type="match status" value="1"/>
</dbReference>
<proteinExistence type="inferred from homology"/>
<protein>
    <submittedName>
        <fullName evidence="3">Short-chain dehydrogenase</fullName>
    </submittedName>
</protein>
<dbReference type="Proteomes" id="UP000004030">
    <property type="component" value="Unassembled WGS sequence"/>
</dbReference>
<feature type="domain" description="Ketoreductase" evidence="2">
    <location>
        <begin position="7"/>
        <end position="198"/>
    </location>
</feature>
<dbReference type="eggNOG" id="COG1028">
    <property type="taxonomic scope" value="Bacteria"/>
</dbReference>
<evidence type="ECO:0000313" key="3">
    <source>
        <dbReference type="EMBL" id="EHJ59601.1"/>
    </source>
</evidence>
<dbReference type="InterPro" id="IPR051687">
    <property type="entry name" value="Peroxisomal_Beta-Oxidation"/>
</dbReference>
<dbReference type="SMART" id="SM00822">
    <property type="entry name" value="PKS_KR"/>
    <property type="match status" value="1"/>
</dbReference>
<dbReference type="InterPro" id="IPR057326">
    <property type="entry name" value="KR_dom"/>
</dbReference>
<sequence length="304" mass="32015">MGVLDGKVVVVTGAGGGIGAEIAKYAAREGASVVVNDLGCGPGGDGADAGPAQIVADEIVAAGGSAVANGDTVATWEGAQAIIQSAIDAFGRIDGVVNNAGVLRDKLFHKIDVDQWAPVRSVNLDGSFFVSRAAAPHFREQESGAFVHMTSTSGLIGNYGQSNYMAAKLGVAGLSKSIALDMKRFNVRSNCIAPWAMTRLIGEIKTDNSEQNRNRVEAFQSMTADKVAPFAVALLSDGAANVSGQIFSVRKNEIMLFSQPRPIRTMHTAEGWTPETCIERVFPAFEGSFFPIQITAEVIPWDPV</sequence>
<dbReference type="SUPFAM" id="SSF51735">
    <property type="entry name" value="NAD(P)-binding Rossmann-fold domains"/>
    <property type="match status" value="1"/>
</dbReference>
<gene>
    <name evidence="3" type="ORF">NSU_3484</name>
</gene>
<dbReference type="PANTHER" id="PTHR45024:SF3">
    <property type="entry name" value="BLL2957 PROTEIN"/>
    <property type="match status" value="1"/>
</dbReference>
<evidence type="ECO:0000313" key="4">
    <source>
        <dbReference type="Proteomes" id="UP000004030"/>
    </source>
</evidence>
<dbReference type="PRINTS" id="PR00080">
    <property type="entry name" value="SDRFAMILY"/>
</dbReference>
<name>G6EGF0_9SPHN</name>
<dbReference type="AlphaFoldDB" id="G6EGF0"/>
<dbReference type="PRINTS" id="PR00081">
    <property type="entry name" value="GDHRDH"/>
</dbReference>
<accession>G6EGF0</accession>
<comment type="similarity">
    <text evidence="1">Belongs to the short-chain dehydrogenases/reductases (SDR) family.</text>
</comment>
<dbReference type="InterPro" id="IPR002347">
    <property type="entry name" value="SDR_fam"/>
</dbReference>
<dbReference type="PATRIC" id="fig|1088721.3.peg.3438"/>
<dbReference type="InterPro" id="IPR036291">
    <property type="entry name" value="NAD(P)-bd_dom_sf"/>
</dbReference>
<comment type="caution">
    <text evidence="3">The sequence shown here is derived from an EMBL/GenBank/DDBJ whole genome shotgun (WGS) entry which is preliminary data.</text>
</comment>
<organism evidence="3 4">
    <name type="scientific">Novosphingobium pentaromativorans US6-1</name>
    <dbReference type="NCBI Taxonomy" id="1088721"/>
    <lineage>
        <taxon>Bacteria</taxon>
        <taxon>Pseudomonadati</taxon>
        <taxon>Pseudomonadota</taxon>
        <taxon>Alphaproteobacteria</taxon>
        <taxon>Sphingomonadales</taxon>
        <taxon>Sphingomonadaceae</taxon>
        <taxon>Novosphingobium</taxon>
    </lineage>
</organism>
<dbReference type="Pfam" id="PF00106">
    <property type="entry name" value="adh_short"/>
    <property type="match status" value="1"/>
</dbReference>